<evidence type="ECO:0000256" key="3">
    <source>
        <dbReference type="ARBA" id="ARBA00022676"/>
    </source>
</evidence>
<feature type="domain" description="Glycosyltransferase 2-like" evidence="9">
    <location>
        <begin position="62"/>
        <end position="222"/>
    </location>
</feature>
<keyword evidence="4 11" id="KW-0808">Transferase</keyword>
<dbReference type="InterPro" id="IPR039528">
    <property type="entry name" value="DPM1-like"/>
</dbReference>
<evidence type="ECO:0000313" key="11">
    <source>
        <dbReference type="EMBL" id="MEK9514028.1"/>
    </source>
</evidence>
<keyword evidence="12" id="KW-1185">Reference proteome</keyword>
<feature type="domain" description="GtrA/DPMS transmembrane" evidence="10">
    <location>
        <begin position="299"/>
        <end position="419"/>
    </location>
</feature>
<dbReference type="Pfam" id="PF00535">
    <property type="entry name" value="Glycos_transf_2"/>
    <property type="match status" value="1"/>
</dbReference>
<keyword evidence="5 8" id="KW-0812">Transmembrane</keyword>
<accession>A0ABU9EQ05</accession>
<evidence type="ECO:0000256" key="2">
    <source>
        <dbReference type="ARBA" id="ARBA00006739"/>
    </source>
</evidence>
<evidence type="ECO:0000259" key="10">
    <source>
        <dbReference type="Pfam" id="PF04138"/>
    </source>
</evidence>
<dbReference type="Proteomes" id="UP001387447">
    <property type="component" value="Unassembled WGS sequence"/>
</dbReference>
<dbReference type="Gene3D" id="3.90.550.10">
    <property type="entry name" value="Spore Coat Polysaccharide Biosynthesis Protein SpsA, Chain A"/>
    <property type="match status" value="1"/>
</dbReference>
<reference evidence="11 12" key="1">
    <citation type="journal article" date="2024" name="Front. Microbiol.">
        <title>Transcriptomic insights into the dominance of two phototrophs throughout the water column of a tropical hypersaline-alkaline crater lake (Dziani Dzaha, Mayotte).</title>
        <authorList>
            <person name="Duperron S."/>
            <person name="Halary S."/>
            <person name="Bouly J.-P."/>
            <person name="Roussel T."/>
            <person name="Hugoni M."/>
            <person name="Bruto M."/>
            <person name="Oger P."/>
            <person name="Duval C."/>
            <person name="Woo A."/>
            <person name="Jezequiel D."/>
            <person name="Ader M."/>
            <person name="Leboulanger C."/>
            <person name="Agogue H."/>
            <person name="Grossi V."/>
            <person name="Trousselier M."/>
            <person name="Bernard C."/>
        </authorList>
    </citation>
    <scope>NUCLEOTIDE SEQUENCE [LARGE SCALE GENOMIC DNA]</scope>
    <source>
        <strain evidence="11 12">PMC 851.14</strain>
    </source>
</reference>
<comment type="similarity">
    <text evidence="2">Belongs to the glycosyltransferase 2 family.</text>
</comment>
<evidence type="ECO:0000256" key="4">
    <source>
        <dbReference type="ARBA" id="ARBA00022679"/>
    </source>
</evidence>
<dbReference type="SUPFAM" id="SSF53448">
    <property type="entry name" value="Nucleotide-diphospho-sugar transferases"/>
    <property type="match status" value="1"/>
</dbReference>
<dbReference type="InterPro" id="IPR007267">
    <property type="entry name" value="GtrA_DPMS_TM"/>
</dbReference>
<evidence type="ECO:0000256" key="7">
    <source>
        <dbReference type="ARBA" id="ARBA00023136"/>
    </source>
</evidence>
<comment type="caution">
    <text evidence="11">The sequence shown here is derived from an EMBL/GenBank/DDBJ whole genome shotgun (WGS) entry which is preliminary data.</text>
</comment>
<gene>
    <name evidence="11" type="ORF">AAEJ74_20725</name>
</gene>
<evidence type="ECO:0000256" key="5">
    <source>
        <dbReference type="ARBA" id="ARBA00022692"/>
    </source>
</evidence>
<dbReference type="Pfam" id="PF04138">
    <property type="entry name" value="GtrA_DPMS_TM"/>
    <property type="match status" value="1"/>
</dbReference>
<name>A0ABU9EQ05_LIMFS</name>
<proteinExistence type="inferred from homology"/>
<evidence type="ECO:0000256" key="8">
    <source>
        <dbReference type="SAM" id="Phobius"/>
    </source>
</evidence>
<keyword evidence="7 8" id="KW-0472">Membrane</keyword>
<dbReference type="GO" id="GO:0016757">
    <property type="term" value="F:glycosyltransferase activity"/>
    <property type="evidence" value="ECO:0007669"/>
    <property type="project" value="UniProtKB-KW"/>
</dbReference>
<dbReference type="CDD" id="cd06442">
    <property type="entry name" value="DPM1_like"/>
    <property type="match status" value="1"/>
</dbReference>
<dbReference type="EC" id="2.4.-.-" evidence="11"/>
<feature type="transmembrane region" description="Helical" evidence="8">
    <location>
        <begin position="324"/>
        <end position="344"/>
    </location>
</feature>
<evidence type="ECO:0000256" key="6">
    <source>
        <dbReference type="ARBA" id="ARBA00022989"/>
    </source>
</evidence>
<evidence type="ECO:0000313" key="12">
    <source>
        <dbReference type="Proteomes" id="UP001387447"/>
    </source>
</evidence>
<feature type="transmembrane region" description="Helical" evidence="8">
    <location>
        <begin position="397"/>
        <end position="416"/>
    </location>
</feature>
<dbReference type="RefSeq" id="WP_315662435.1">
    <property type="nucleotide sequence ID" value="NZ_JBBWYZ010000018.1"/>
</dbReference>
<sequence>MYPFSSSGSGSGCGDMKPHNGKVVNTCTPEIYGLLPVPEGPLRISGEVPQPTDLDRPSILLSVAIPTFRESQNIPILIDRLTGLLDQVIPRQYELIVIDDDSPDRTWEVATNIATYYPQLRVMRRRGERGLSTAVIRGWQVALGEILAVIDADLQHPLDTILQLWSQIQSGADLAVASRHVSGGGVSDWSLARRILSRGAQMLGLMILPGVVGRVSDPMSGYFMLRRDTLANIDLNPVGYKILIEVLGRGRIANIQEVGYVFQERQEGYSKVTSRQYFEYLQHLLRLRIDNWPVGRFVRFAVVGFSGLFVDMAIFYLLLDGWGLPLTLSAVLSAEMAIINNFIWNDQWTFRDLSRQQSGGHRKLKRLLKFNLICLMGLGLNVIILNLLVSVLGLNAYMAKLGAIAIVTFWNFWVNLKLSWRVTEVKP</sequence>
<keyword evidence="6 8" id="KW-1133">Transmembrane helix</keyword>
<organism evidence="11 12">
    <name type="scientific">Limnospira fusiformis PMC 851.14</name>
    <dbReference type="NCBI Taxonomy" id="2219512"/>
    <lineage>
        <taxon>Bacteria</taxon>
        <taxon>Bacillati</taxon>
        <taxon>Cyanobacteriota</taxon>
        <taxon>Cyanophyceae</taxon>
        <taxon>Oscillatoriophycideae</taxon>
        <taxon>Oscillatoriales</taxon>
        <taxon>Sirenicapillariaceae</taxon>
        <taxon>Limnospira</taxon>
    </lineage>
</organism>
<evidence type="ECO:0000259" key="9">
    <source>
        <dbReference type="Pfam" id="PF00535"/>
    </source>
</evidence>
<dbReference type="EMBL" id="JBBWYZ010000018">
    <property type="protein sequence ID" value="MEK9514028.1"/>
    <property type="molecule type" value="Genomic_DNA"/>
</dbReference>
<dbReference type="InterPro" id="IPR029044">
    <property type="entry name" value="Nucleotide-diphossugar_trans"/>
</dbReference>
<dbReference type="PANTHER" id="PTHR43398">
    <property type="entry name" value="DOLICHOL-PHOSPHATE MANNOSYLTRANSFERASE SUBUNIT 1"/>
    <property type="match status" value="1"/>
</dbReference>
<feature type="transmembrane region" description="Helical" evidence="8">
    <location>
        <begin position="370"/>
        <end position="391"/>
    </location>
</feature>
<dbReference type="InterPro" id="IPR001173">
    <property type="entry name" value="Glyco_trans_2-like"/>
</dbReference>
<evidence type="ECO:0000256" key="1">
    <source>
        <dbReference type="ARBA" id="ARBA00004141"/>
    </source>
</evidence>
<dbReference type="PANTHER" id="PTHR43398:SF1">
    <property type="entry name" value="DOLICHOL-PHOSPHATE MANNOSYLTRANSFERASE SUBUNIT 1"/>
    <property type="match status" value="1"/>
</dbReference>
<protein>
    <submittedName>
        <fullName evidence="11">Glycosyltransferase</fullName>
        <ecNumber evidence="11">2.4.-.-</ecNumber>
    </submittedName>
</protein>
<comment type="subcellular location">
    <subcellularLocation>
        <location evidence="1">Membrane</location>
        <topology evidence="1">Multi-pass membrane protein</topology>
    </subcellularLocation>
</comment>
<feature type="transmembrane region" description="Helical" evidence="8">
    <location>
        <begin position="297"/>
        <end position="318"/>
    </location>
</feature>
<keyword evidence="3 11" id="KW-0328">Glycosyltransferase</keyword>